<organism evidence="2 3">
    <name type="scientific">Kordiimonas pumila</name>
    <dbReference type="NCBI Taxonomy" id="2161677"/>
    <lineage>
        <taxon>Bacteria</taxon>
        <taxon>Pseudomonadati</taxon>
        <taxon>Pseudomonadota</taxon>
        <taxon>Alphaproteobacteria</taxon>
        <taxon>Kordiimonadales</taxon>
        <taxon>Kordiimonadaceae</taxon>
        <taxon>Kordiimonas</taxon>
    </lineage>
</organism>
<evidence type="ECO:0000313" key="3">
    <source>
        <dbReference type="Proteomes" id="UP001595444"/>
    </source>
</evidence>
<dbReference type="Pfam" id="PF03473">
    <property type="entry name" value="MOSC"/>
    <property type="match status" value="1"/>
</dbReference>
<keyword evidence="3" id="KW-1185">Reference proteome</keyword>
<reference evidence="3" key="1">
    <citation type="journal article" date="2019" name="Int. J. Syst. Evol. Microbiol.">
        <title>The Global Catalogue of Microorganisms (GCM) 10K type strain sequencing project: providing services to taxonomists for standard genome sequencing and annotation.</title>
        <authorList>
            <consortium name="The Broad Institute Genomics Platform"/>
            <consortium name="The Broad Institute Genome Sequencing Center for Infectious Disease"/>
            <person name="Wu L."/>
            <person name="Ma J."/>
        </authorList>
    </citation>
    <scope>NUCLEOTIDE SEQUENCE [LARGE SCALE GENOMIC DNA]</scope>
    <source>
        <strain evidence="3">KCTC 62164</strain>
    </source>
</reference>
<dbReference type="RefSeq" id="WP_194215495.1">
    <property type="nucleotide sequence ID" value="NZ_CP061205.1"/>
</dbReference>
<protein>
    <submittedName>
        <fullName evidence="2">MOSC domain-containing protein</fullName>
    </submittedName>
</protein>
<dbReference type="InterPro" id="IPR005302">
    <property type="entry name" value="MoCF_Sase_C"/>
</dbReference>
<dbReference type="PROSITE" id="PS51340">
    <property type="entry name" value="MOSC"/>
    <property type="match status" value="1"/>
</dbReference>
<proteinExistence type="predicted"/>
<sequence>MSKVSSIYRYPVKGLSGDLLPEVMLTAGKGVPHDRQFAIALGDTHFDPANPEYLGKRHFLMLMVDAKLAELSTAYNASENILTILKDSAVVYSGRLDVKDDADRLGTFFDDFMNGKTRGGARLVTAEGHMFADIPDQNVSLINLASVRDFEDKTGLVVDPMRFRGNIYIDDMPAWSEFDLVGKSFKIGEAEFKGKEVTTRCAAVNVNLETAARDMNIPLTLKKTYGHSDMGIYADVIKAGVIKPGDKLELL</sequence>
<name>A0ABV7D9G3_9PROT</name>
<feature type="domain" description="MOSC" evidence="1">
    <location>
        <begin position="111"/>
        <end position="251"/>
    </location>
</feature>
<dbReference type="Gene3D" id="2.40.33.20">
    <property type="entry name" value="PK beta-barrel domain-like"/>
    <property type="match status" value="1"/>
</dbReference>
<dbReference type="InterPro" id="IPR011037">
    <property type="entry name" value="Pyrv_Knase-like_insert_dom_sf"/>
</dbReference>
<evidence type="ECO:0000259" key="1">
    <source>
        <dbReference type="PROSITE" id="PS51340"/>
    </source>
</evidence>
<dbReference type="EMBL" id="JBHRSL010000027">
    <property type="protein sequence ID" value="MFC3053551.1"/>
    <property type="molecule type" value="Genomic_DNA"/>
</dbReference>
<evidence type="ECO:0000313" key="2">
    <source>
        <dbReference type="EMBL" id="MFC3053551.1"/>
    </source>
</evidence>
<comment type="caution">
    <text evidence="2">The sequence shown here is derived from an EMBL/GenBank/DDBJ whole genome shotgun (WGS) entry which is preliminary data.</text>
</comment>
<dbReference type="SUPFAM" id="SSF50800">
    <property type="entry name" value="PK beta-barrel domain-like"/>
    <property type="match status" value="1"/>
</dbReference>
<accession>A0ABV7D9G3</accession>
<gene>
    <name evidence="2" type="ORF">ACFOKA_16750</name>
</gene>
<dbReference type="Proteomes" id="UP001595444">
    <property type="component" value="Unassembled WGS sequence"/>
</dbReference>